<keyword evidence="3" id="KW-0449">Lipoprotein</keyword>
<sequence>MKHRLILAAALAAAFSLALGAQDADSIVKSSRDRIKADTVSSRARMIITAKDGSSSERLLDQYSSDAKGITRSMIVFQKPASVAGTRFLTIETASGADDRWIYLPALGKVRRIAASEGSGRFVGTDFSYDDISSATRDFSADSHRVLKEEELRGSLCHVVESTPKDSGYQYSKMISWIAKDSLIALRIELYDRKGTHVKTVDILETKDVQGRLTPMVTKMSTIADGTSTEIRMEIMKYDDPIPEGVFTTDFLSTGRVR</sequence>
<dbReference type="EMBL" id="JAINWA010000003">
    <property type="protein sequence ID" value="MCD1655349.1"/>
    <property type="molecule type" value="Genomic_DNA"/>
</dbReference>
<keyword evidence="4" id="KW-1185">Reference proteome</keyword>
<reference evidence="3" key="1">
    <citation type="submission" date="2021-08" db="EMBL/GenBank/DDBJ databases">
        <title>Comparative analyses of Brucepasteria parasyntrophica and Teretinema zuelzerae.</title>
        <authorList>
            <person name="Song Y."/>
            <person name="Brune A."/>
        </authorList>
    </citation>
    <scope>NUCLEOTIDE SEQUENCE</scope>
    <source>
        <strain evidence="3">DSM 1903</strain>
    </source>
</reference>
<dbReference type="RefSeq" id="WP_230756381.1">
    <property type="nucleotide sequence ID" value="NZ_JAINWA010000003.1"/>
</dbReference>
<dbReference type="Gene3D" id="2.50.20.10">
    <property type="entry name" value="Lipoprotein localisation LolA/LolB/LppX"/>
    <property type="match status" value="1"/>
</dbReference>
<dbReference type="AlphaFoldDB" id="A0AAE3JM31"/>
<name>A0AAE3JM31_9SPIR</name>
<evidence type="ECO:0000313" key="4">
    <source>
        <dbReference type="Proteomes" id="UP001198163"/>
    </source>
</evidence>
<comment type="caution">
    <text evidence="3">The sequence shown here is derived from an EMBL/GenBank/DDBJ whole genome shotgun (WGS) entry which is preliminary data.</text>
</comment>
<protein>
    <submittedName>
        <fullName evidence="3">Outer membrane lipoprotein-sorting protein</fullName>
    </submittedName>
</protein>
<gene>
    <name evidence="3" type="ORF">K7J14_11655</name>
</gene>
<evidence type="ECO:0000313" key="3">
    <source>
        <dbReference type="EMBL" id="MCD1655349.1"/>
    </source>
</evidence>
<feature type="signal peptide" evidence="1">
    <location>
        <begin position="1"/>
        <end position="20"/>
    </location>
</feature>
<proteinExistence type="predicted"/>
<dbReference type="InterPro" id="IPR033399">
    <property type="entry name" value="TP_0789-like"/>
</dbReference>
<dbReference type="CDD" id="cd16329">
    <property type="entry name" value="LolA_like"/>
    <property type="match status" value="1"/>
</dbReference>
<feature type="chain" id="PRO_5042105333" evidence="1">
    <location>
        <begin position="21"/>
        <end position="258"/>
    </location>
</feature>
<dbReference type="Pfam" id="PF17131">
    <property type="entry name" value="LolA_like"/>
    <property type="match status" value="1"/>
</dbReference>
<accession>A0AAE3JM31</accession>
<evidence type="ECO:0000256" key="1">
    <source>
        <dbReference type="SAM" id="SignalP"/>
    </source>
</evidence>
<keyword evidence="1" id="KW-0732">Signal</keyword>
<organism evidence="3 4">
    <name type="scientific">Teretinema zuelzerae</name>
    <dbReference type="NCBI Taxonomy" id="156"/>
    <lineage>
        <taxon>Bacteria</taxon>
        <taxon>Pseudomonadati</taxon>
        <taxon>Spirochaetota</taxon>
        <taxon>Spirochaetia</taxon>
        <taxon>Spirochaetales</taxon>
        <taxon>Treponemataceae</taxon>
        <taxon>Teretinema</taxon>
    </lineage>
</organism>
<dbReference type="Proteomes" id="UP001198163">
    <property type="component" value="Unassembled WGS sequence"/>
</dbReference>
<evidence type="ECO:0000259" key="2">
    <source>
        <dbReference type="Pfam" id="PF17131"/>
    </source>
</evidence>
<feature type="domain" description="Uncharacterized protein TP-0789" evidence="2">
    <location>
        <begin position="71"/>
        <end position="253"/>
    </location>
</feature>